<dbReference type="InterPro" id="IPR011141">
    <property type="entry name" value="Polyketide_synthase_type-III"/>
</dbReference>
<accession>A0AAD4GZR0</accession>
<protein>
    <submittedName>
        <fullName evidence="6">Chitin synthase, class 1</fullName>
    </submittedName>
</protein>
<dbReference type="InterPro" id="IPR016039">
    <property type="entry name" value="Thiolase-like"/>
</dbReference>
<dbReference type="FunFam" id="3.40.47.10:FF:000088">
    <property type="entry name" value="Putative chalcone synthase"/>
    <property type="match status" value="1"/>
</dbReference>
<evidence type="ECO:0000256" key="3">
    <source>
        <dbReference type="RuleBase" id="RU003633"/>
    </source>
</evidence>
<dbReference type="GO" id="GO:0016747">
    <property type="term" value="F:acyltransferase activity, transferring groups other than amino-acyl groups"/>
    <property type="evidence" value="ECO:0007669"/>
    <property type="project" value="InterPro"/>
</dbReference>
<dbReference type="InterPro" id="IPR001099">
    <property type="entry name" value="Chalcone/stilbene_synt_N"/>
</dbReference>
<reference evidence="6" key="2">
    <citation type="submission" date="2020-02" db="EMBL/GenBank/DDBJ databases">
        <authorList>
            <person name="Gilchrist C.L.M."/>
            <person name="Chooi Y.-H."/>
        </authorList>
    </citation>
    <scope>NUCLEOTIDE SEQUENCE</scope>
    <source>
        <strain evidence="6">MST-FP2251</strain>
    </source>
</reference>
<comment type="similarity">
    <text evidence="1 3">Belongs to the thiolase-like superfamily. Chalcone/stilbene synthases family.</text>
</comment>
<evidence type="ECO:0000313" key="7">
    <source>
        <dbReference type="Proteomes" id="UP001194746"/>
    </source>
</evidence>
<dbReference type="EMBL" id="VCAU01000005">
    <property type="protein sequence ID" value="KAF9893923.1"/>
    <property type="molecule type" value="Genomic_DNA"/>
</dbReference>
<evidence type="ECO:0000256" key="1">
    <source>
        <dbReference type="ARBA" id="ARBA00005531"/>
    </source>
</evidence>
<dbReference type="Gene3D" id="3.40.47.10">
    <property type="match status" value="2"/>
</dbReference>
<proteinExistence type="inferred from homology"/>
<comment type="caution">
    <text evidence="6">The sequence shown here is derived from an EMBL/GenBank/DDBJ whole genome shotgun (WGS) entry which is preliminary data.</text>
</comment>
<evidence type="ECO:0000256" key="2">
    <source>
        <dbReference type="ARBA" id="ARBA00022679"/>
    </source>
</evidence>
<keyword evidence="3" id="KW-0012">Acyltransferase</keyword>
<keyword evidence="7" id="KW-1185">Reference proteome</keyword>
<reference evidence="6" key="1">
    <citation type="journal article" date="2019" name="Beilstein J. Org. Chem.">
        <title>Nanangenines: drimane sesquiterpenoids as the dominant metabolite cohort of a novel Australian fungus, Aspergillus nanangensis.</title>
        <authorList>
            <person name="Lacey H.J."/>
            <person name="Gilchrist C.L.M."/>
            <person name="Crombie A."/>
            <person name="Kalaitzis J.A."/>
            <person name="Vuong D."/>
            <person name="Rutledge P.J."/>
            <person name="Turner P."/>
            <person name="Pitt J.I."/>
            <person name="Lacey E."/>
            <person name="Chooi Y.H."/>
            <person name="Piggott A.M."/>
        </authorList>
    </citation>
    <scope>NUCLEOTIDE SEQUENCE</scope>
    <source>
        <strain evidence="6">MST-FP2251</strain>
    </source>
</reference>
<dbReference type="PANTHER" id="PTHR11877">
    <property type="entry name" value="HYDROXYMETHYLGLUTARYL-COA SYNTHASE"/>
    <property type="match status" value="1"/>
</dbReference>
<organism evidence="6 7">
    <name type="scientific">Aspergillus nanangensis</name>
    <dbReference type="NCBI Taxonomy" id="2582783"/>
    <lineage>
        <taxon>Eukaryota</taxon>
        <taxon>Fungi</taxon>
        <taxon>Dikarya</taxon>
        <taxon>Ascomycota</taxon>
        <taxon>Pezizomycotina</taxon>
        <taxon>Eurotiomycetes</taxon>
        <taxon>Eurotiomycetidae</taxon>
        <taxon>Eurotiales</taxon>
        <taxon>Aspergillaceae</taxon>
        <taxon>Aspergillus</taxon>
        <taxon>Aspergillus subgen. Circumdati</taxon>
    </lineage>
</organism>
<dbReference type="InterPro" id="IPR012328">
    <property type="entry name" value="Chalcone/stilbene_synt_C"/>
</dbReference>
<dbReference type="Proteomes" id="UP001194746">
    <property type="component" value="Unassembled WGS sequence"/>
</dbReference>
<dbReference type="AlphaFoldDB" id="A0AAD4GZR0"/>
<evidence type="ECO:0000259" key="4">
    <source>
        <dbReference type="Pfam" id="PF00195"/>
    </source>
</evidence>
<evidence type="ECO:0000259" key="5">
    <source>
        <dbReference type="Pfam" id="PF02797"/>
    </source>
</evidence>
<sequence length="596" mass="66085">MSPSFNSTPATEAINQPHISEYHGEHPPNRFVSVVGTGSHYPPYEMGADHLGEITSRFYDIENPAVQKTLQINANSRINSRRTAIPHDNPYWKDSRLPDIADCDALFKKYGVPIAEEAARKALIDWNGSANDISHIVVVTCTNTANPGLDFMLCQRLSLHRNVQRTLLHGVGCAGGAAALRTATDLLLGAAYQGKPGNALVVACEITSMFYRSVLEDIVKTQEVNIGLTLFGDGAGAVVLSNGVCSRASERAPLWNILNSRSTLLEDSARCLEFNVHPHGYNPVISKDVPKHTSAALSCGFRELITSTPSLCSDESNFDPSLYDWALHPGGYNIVRLAQTALGITEHHLRKSYDVSRTKGNTSSTTLMSVIHELAKEQDTTVSGREKVIVASFGPGLEVLDSEMGKDEWLIAFAPITLLSAGGFLAVNFFRNRDSTGDLDYLLEPQWAHDNDIKEPLQGAMSRAARILGFTPDWANEEMAFFVPDWARERLFQEAKKQNIVLWQGTNLRILAVPLEWALERKMRRVHNSRAHTKRGSDMDDALALLRYLSTKNRGPLDREHVRTMNMCSNDMRPDRATMDEIAAAYREKYGEEAFS</sequence>
<dbReference type="Pfam" id="PF02797">
    <property type="entry name" value="Chal_sti_synt_C"/>
    <property type="match status" value="1"/>
</dbReference>
<feature type="domain" description="Chalcone/stilbene synthase C-terminal" evidence="5">
    <location>
        <begin position="260"/>
        <end position="399"/>
    </location>
</feature>
<evidence type="ECO:0000313" key="6">
    <source>
        <dbReference type="EMBL" id="KAF9893923.1"/>
    </source>
</evidence>
<dbReference type="Pfam" id="PF00195">
    <property type="entry name" value="Chal_sti_synt_N"/>
    <property type="match status" value="1"/>
</dbReference>
<dbReference type="GO" id="GO:0030639">
    <property type="term" value="P:polyketide biosynthetic process"/>
    <property type="evidence" value="ECO:0007669"/>
    <property type="project" value="TreeGrafter"/>
</dbReference>
<keyword evidence="2 3" id="KW-0808">Transferase</keyword>
<feature type="domain" description="Chalcone/stilbene synthase N-terminal" evidence="4">
    <location>
        <begin position="93"/>
        <end position="241"/>
    </location>
</feature>
<dbReference type="SUPFAM" id="SSF53901">
    <property type="entry name" value="Thiolase-like"/>
    <property type="match status" value="2"/>
</dbReference>
<gene>
    <name evidence="6" type="primary">CHS1_2</name>
    <name evidence="6" type="ORF">FE257_008894</name>
</gene>
<dbReference type="PANTHER" id="PTHR11877:SF46">
    <property type="entry name" value="TYPE III POLYKETIDE SYNTHASE A"/>
    <property type="match status" value="1"/>
</dbReference>
<name>A0AAD4GZR0_ASPNN</name>